<dbReference type="STRING" id="1314776.A0A166FD32"/>
<evidence type="ECO:0008006" key="3">
    <source>
        <dbReference type="Google" id="ProtNLM"/>
    </source>
</evidence>
<dbReference type="InterPro" id="IPR011008">
    <property type="entry name" value="Dimeric_a/b-barrel"/>
</dbReference>
<dbReference type="Proteomes" id="UP000076798">
    <property type="component" value="Unassembled WGS sequence"/>
</dbReference>
<keyword evidence="2" id="KW-1185">Reference proteome</keyword>
<evidence type="ECO:0000313" key="1">
    <source>
        <dbReference type="EMBL" id="KZT40531.1"/>
    </source>
</evidence>
<dbReference type="Gene3D" id="3.30.70.100">
    <property type="match status" value="1"/>
</dbReference>
<sequence>MPQSAMSQPKALLMVFTEPGVDLPLEEYHRWYDVEHVPLRTQTPGFLSAQRYQEIDGAKPTWNATYDLESLSVLDSPGYQKLGTDKSEHEISCLARLAVLDRRVFKLLYSAGEDPHGKATVAVFNSITPTPALESEFLDWYKKEHIPMLSKIPGWIRTRQFELVREDSSSETTPAWPPKLLTIHEWEDGSGLQSTAFKEATSTAWRAKVMEGVVAKERRVMKPWNGVSA</sequence>
<accession>A0A166FD32</accession>
<dbReference type="SUPFAM" id="SSF54909">
    <property type="entry name" value="Dimeric alpha+beta barrel"/>
    <property type="match status" value="2"/>
</dbReference>
<organism evidence="1 2">
    <name type="scientific">Sistotremastrum suecicum HHB10207 ss-3</name>
    <dbReference type="NCBI Taxonomy" id="1314776"/>
    <lineage>
        <taxon>Eukaryota</taxon>
        <taxon>Fungi</taxon>
        <taxon>Dikarya</taxon>
        <taxon>Basidiomycota</taxon>
        <taxon>Agaricomycotina</taxon>
        <taxon>Agaricomycetes</taxon>
        <taxon>Sistotremastrales</taxon>
        <taxon>Sistotremastraceae</taxon>
        <taxon>Sistotremastrum</taxon>
    </lineage>
</organism>
<name>A0A166FD32_9AGAM</name>
<gene>
    <name evidence="1" type="ORF">SISSUDRAFT_1044028</name>
</gene>
<dbReference type="AlphaFoldDB" id="A0A166FD32"/>
<dbReference type="OrthoDB" id="2851338at2759"/>
<evidence type="ECO:0000313" key="2">
    <source>
        <dbReference type="Proteomes" id="UP000076798"/>
    </source>
</evidence>
<protein>
    <recommendedName>
        <fullName evidence="3">EthD domain-containing protein</fullName>
    </recommendedName>
</protein>
<proteinExistence type="predicted"/>
<reference evidence="1 2" key="1">
    <citation type="journal article" date="2016" name="Mol. Biol. Evol.">
        <title>Comparative Genomics of Early-Diverging Mushroom-Forming Fungi Provides Insights into the Origins of Lignocellulose Decay Capabilities.</title>
        <authorList>
            <person name="Nagy L.G."/>
            <person name="Riley R."/>
            <person name="Tritt A."/>
            <person name="Adam C."/>
            <person name="Daum C."/>
            <person name="Floudas D."/>
            <person name="Sun H."/>
            <person name="Yadav J.S."/>
            <person name="Pangilinan J."/>
            <person name="Larsson K.H."/>
            <person name="Matsuura K."/>
            <person name="Barry K."/>
            <person name="Labutti K."/>
            <person name="Kuo R."/>
            <person name="Ohm R.A."/>
            <person name="Bhattacharya S.S."/>
            <person name="Shirouzu T."/>
            <person name="Yoshinaga Y."/>
            <person name="Martin F.M."/>
            <person name="Grigoriev I.V."/>
            <person name="Hibbett D.S."/>
        </authorList>
    </citation>
    <scope>NUCLEOTIDE SEQUENCE [LARGE SCALE GENOMIC DNA]</scope>
    <source>
        <strain evidence="1 2">HHB10207 ss-3</strain>
    </source>
</reference>
<dbReference type="EMBL" id="KV428031">
    <property type="protein sequence ID" value="KZT40531.1"/>
    <property type="molecule type" value="Genomic_DNA"/>
</dbReference>